<dbReference type="PROSITE" id="PS51257">
    <property type="entry name" value="PROKAR_LIPOPROTEIN"/>
    <property type="match status" value="1"/>
</dbReference>
<reference evidence="1 2" key="1">
    <citation type="submission" date="2015-03" db="EMBL/GenBank/DDBJ databases">
        <title>Genome assembly of Sandaracinus amylolyticus DSM 53668.</title>
        <authorList>
            <person name="Sharma G."/>
            <person name="Subramanian S."/>
        </authorList>
    </citation>
    <scope>NUCLEOTIDE SEQUENCE [LARGE SCALE GENOMIC DNA]</scope>
    <source>
        <strain evidence="1 2">DSM 53668</strain>
    </source>
</reference>
<gene>
    <name evidence="1" type="ORF">DB32_002750</name>
</gene>
<dbReference type="InterPro" id="IPR021655">
    <property type="entry name" value="Put_metal-bd"/>
</dbReference>
<evidence type="ECO:0000313" key="1">
    <source>
        <dbReference type="EMBL" id="AKF05601.1"/>
    </source>
</evidence>
<dbReference type="KEGG" id="samy:DB32_002750"/>
<organism evidence="1 2">
    <name type="scientific">Sandaracinus amylolyticus</name>
    <dbReference type="NCBI Taxonomy" id="927083"/>
    <lineage>
        <taxon>Bacteria</taxon>
        <taxon>Pseudomonadati</taxon>
        <taxon>Myxococcota</taxon>
        <taxon>Polyangia</taxon>
        <taxon>Polyangiales</taxon>
        <taxon>Sandaracinaceae</taxon>
        <taxon>Sandaracinus</taxon>
    </lineage>
</organism>
<dbReference type="Pfam" id="PF11617">
    <property type="entry name" value="Cu-binding_MopE"/>
    <property type="match status" value="2"/>
</dbReference>
<name>A0A0F6YHF4_9BACT</name>
<dbReference type="OrthoDB" id="5388941at2"/>
<evidence type="ECO:0000313" key="2">
    <source>
        <dbReference type="Proteomes" id="UP000034883"/>
    </source>
</evidence>
<dbReference type="STRING" id="927083.DB32_002750"/>
<dbReference type="EMBL" id="CP011125">
    <property type="protein sequence ID" value="AKF05601.1"/>
    <property type="molecule type" value="Genomic_DNA"/>
</dbReference>
<accession>A0A0F6YHF4</accession>
<protein>
    <submittedName>
        <fullName evidence="1">Uncharacterized protein</fullName>
    </submittedName>
</protein>
<dbReference type="Proteomes" id="UP000034883">
    <property type="component" value="Chromosome"/>
</dbReference>
<dbReference type="RefSeq" id="WP_053232858.1">
    <property type="nucleotide sequence ID" value="NZ_CP011125.1"/>
</dbReference>
<proteinExistence type="predicted"/>
<keyword evidence="2" id="KW-1185">Reference proteome</keyword>
<sequence length="549" mass="56829">MSKVVIGSGLCVAMVLVACEPDYACGDFVWSEDQGRCVCPMGTTATDVGTCVLSDGGMIFPPGWDGAAPEACPDGRPMRELFEDGDGDGRGRAGSIALRCEGVPIGDDCDDACAECHPGAIEICDGRDNDCASGADDTFACVRGAATECETSCGSTGVAACGADCALPASATCTPPAEACDGDDDDCDGVVDEGVLAFGEPVDWIALAGNHFHVEPRADGLVAVWADHAGVHARLLDAAGAPAGVTVDLASTLDTDQLDTDVRGAVLYVAYSRGTEVYLLSAELPSLAVTAGPRRIATLATPTHGLQVEHTYTTMVFHDAASGSGVRMRSGTNIATDAFSERTAIALSTLDYEVVVPATSIDRTYVVYSGRASEAEDYEIYVQPVTSLGAEGTAHRITDNALHDDRPVVADEGDRLAIAWLQRATTGSGTSSLEVHSIVPTASSPWPAGDEVTIGTVDAFATHDIVPRAGGWLAIVAQRLSTTYSSSVALHPISRDARVAGAPLELESTTVRSLGIGRATVIGTTPWVPLGHATEGREPGFDARPIRCP</sequence>
<dbReference type="AlphaFoldDB" id="A0A0F6YHF4"/>